<evidence type="ECO:0000256" key="3">
    <source>
        <dbReference type="ARBA" id="ARBA00023016"/>
    </source>
</evidence>
<dbReference type="Gene3D" id="3.90.640.10">
    <property type="entry name" value="Actin, Chain A, domain 4"/>
    <property type="match status" value="1"/>
</dbReference>
<evidence type="ECO:0000313" key="5">
    <source>
        <dbReference type="EMBL" id="GJN39526.1"/>
    </source>
</evidence>
<dbReference type="SUPFAM" id="SSF53067">
    <property type="entry name" value="Actin-like ATPase domain"/>
    <property type="match status" value="2"/>
</dbReference>
<dbReference type="PRINTS" id="PR00301">
    <property type="entry name" value="HEATSHOCK70"/>
</dbReference>
<evidence type="ECO:0000256" key="2">
    <source>
        <dbReference type="ARBA" id="ARBA00022840"/>
    </source>
</evidence>
<dbReference type="FunFam" id="2.60.34.10:FF:000002">
    <property type="entry name" value="Heat shock 70 kDa"/>
    <property type="match status" value="1"/>
</dbReference>
<dbReference type="FunFam" id="3.30.420.40:FF:000172">
    <property type="entry name" value="Heat shock 70 kDa protein"/>
    <property type="match status" value="1"/>
</dbReference>
<dbReference type="Proteomes" id="UP001054889">
    <property type="component" value="Unassembled WGS sequence"/>
</dbReference>
<dbReference type="GO" id="GO:0140662">
    <property type="term" value="F:ATP-dependent protein folding chaperone"/>
    <property type="evidence" value="ECO:0007669"/>
    <property type="project" value="InterPro"/>
</dbReference>
<dbReference type="FunFam" id="3.30.420.40:FF:000465">
    <property type="entry name" value="Heat shock cognate 70 kDa protein 2"/>
    <property type="match status" value="1"/>
</dbReference>
<dbReference type="PROSITE" id="PS01036">
    <property type="entry name" value="HSP70_3"/>
    <property type="match status" value="1"/>
</dbReference>
<dbReference type="InterPro" id="IPR029047">
    <property type="entry name" value="HSP70_peptide-bd_sf"/>
</dbReference>
<gene>
    <name evidence="5" type="primary">gb28651</name>
    <name evidence="5" type="ORF">PR202_gb28651</name>
</gene>
<evidence type="ECO:0000313" key="6">
    <source>
        <dbReference type="Proteomes" id="UP001054889"/>
    </source>
</evidence>
<proteinExistence type="inferred from homology"/>
<protein>
    <submittedName>
        <fullName evidence="5">Uncharacterized protein</fullName>
    </submittedName>
</protein>
<dbReference type="Gene3D" id="2.60.34.10">
    <property type="entry name" value="Substrate Binding Domain Of DNAk, Chain A, domain 1"/>
    <property type="match status" value="1"/>
</dbReference>
<dbReference type="PROSITE" id="PS00297">
    <property type="entry name" value="HSP70_1"/>
    <property type="match status" value="1"/>
</dbReference>
<keyword evidence="1 4" id="KW-0547">Nucleotide-binding</keyword>
<dbReference type="EMBL" id="BQKI01000098">
    <property type="protein sequence ID" value="GJN39526.1"/>
    <property type="molecule type" value="Genomic_DNA"/>
</dbReference>
<keyword evidence="6" id="KW-1185">Reference proteome</keyword>
<evidence type="ECO:0000256" key="1">
    <source>
        <dbReference type="ARBA" id="ARBA00022741"/>
    </source>
</evidence>
<dbReference type="InterPro" id="IPR043129">
    <property type="entry name" value="ATPase_NBD"/>
</dbReference>
<name>A0AAV5FZC8_ELECO</name>
<dbReference type="GO" id="GO:0005524">
    <property type="term" value="F:ATP binding"/>
    <property type="evidence" value="ECO:0007669"/>
    <property type="project" value="UniProtKB-KW"/>
</dbReference>
<reference evidence="5" key="1">
    <citation type="journal article" date="2018" name="DNA Res.">
        <title>Multiple hybrid de novo genome assembly of finger millet, an orphan allotetraploid crop.</title>
        <authorList>
            <person name="Hatakeyama M."/>
            <person name="Aluri S."/>
            <person name="Balachadran M.T."/>
            <person name="Sivarajan S.R."/>
            <person name="Patrignani A."/>
            <person name="Gruter S."/>
            <person name="Poveda L."/>
            <person name="Shimizu-Inatsugi R."/>
            <person name="Baeten J."/>
            <person name="Francoijs K.J."/>
            <person name="Nataraja K.N."/>
            <person name="Reddy Y.A.N."/>
            <person name="Phadnis S."/>
            <person name="Ravikumar R.L."/>
            <person name="Schlapbach R."/>
            <person name="Sreeman S.M."/>
            <person name="Shimizu K.K."/>
        </authorList>
    </citation>
    <scope>NUCLEOTIDE SEQUENCE</scope>
</reference>
<dbReference type="FunFam" id="3.30.30.30:FF:000001">
    <property type="entry name" value="heat shock 70 kDa protein-like"/>
    <property type="match status" value="1"/>
</dbReference>
<dbReference type="PROSITE" id="PS00329">
    <property type="entry name" value="HSP70_2"/>
    <property type="match status" value="1"/>
</dbReference>
<comment type="caution">
    <text evidence="5">The sequence shown here is derived from an EMBL/GenBank/DDBJ whole genome shotgun (WGS) entry which is preliminary data.</text>
</comment>
<evidence type="ECO:0000256" key="4">
    <source>
        <dbReference type="RuleBase" id="RU003322"/>
    </source>
</evidence>
<dbReference type="SUPFAM" id="SSF100920">
    <property type="entry name" value="Heat shock protein 70kD (HSP70), peptide-binding domain"/>
    <property type="match status" value="1"/>
</dbReference>
<keyword evidence="2 4" id="KW-0067">ATP-binding</keyword>
<dbReference type="InterPro" id="IPR013126">
    <property type="entry name" value="Hsp_70_fam"/>
</dbReference>
<dbReference type="CDD" id="cd10233">
    <property type="entry name" value="ASKHA_NBD_HSP70_HSPA1"/>
    <property type="match status" value="1"/>
</dbReference>
<dbReference type="Gene3D" id="3.30.30.30">
    <property type="match status" value="1"/>
</dbReference>
<comment type="similarity">
    <text evidence="4">Belongs to the heat shock protein 70 family.</text>
</comment>
<dbReference type="Gene3D" id="3.30.420.40">
    <property type="match status" value="2"/>
</dbReference>
<dbReference type="Pfam" id="PF00012">
    <property type="entry name" value="HSP70"/>
    <property type="match status" value="1"/>
</dbReference>
<organism evidence="5 6">
    <name type="scientific">Eleusine coracana subsp. coracana</name>
    <dbReference type="NCBI Taxonomy" id="191504"/>
    <lineage>
        <taxon>Eukaryota</taxon>
        <taxon>Viridiplantae</taxon>
        <taxon>Streptophyta</taxon>
        <taxon>Embryophyta</taxon>
        <taxon>Tracheophyta</taxon>
        <taxon>Spermatophyta</taxon>
        <taxon>Magnoliopsida</taxon>
        <taxon>Liliopsida</taxon>
        <taxon>Poales</taxon>
        <taxon>Poaceae</taxon>
        <taxon>PACMAD clade</taxon>
        <taxon>Chloridoideae</taxon>
        <taxon>Cynodonteae</taxon>
        <taxon>Eleusininae</taxon>
        <taxon>Eleusine</taxon>
    </lineage>
</organism>
<dbReference type="GO" id="GO:0009408">
    <property type="term" value="P:response to heat"/>
    <property type="evidence" value="ECO:0007669"/>
    <property type="project" value="UniProtKB-ARBA"/>
</dbReference>
<dbReference type="AlphaFoldDB" id="A0AAV5FZC8"/>
<accession>A0AAV5FZC8</accession>
<reference evidence="5" key="2">
    <citation type="submission" date="2021-12" db="EMBL/GenBank/DDBJ databases">
        <title>Resequencing data analysis of finger millet.</title>
        <authorList>
            <person name="Hatakeyama M."/>
            <person name="Aluri S."/>
            <person name="Balachadran M.T."/>
            <person name="Sivarajan S.R."/>
            <person name="Poveda L."/>
            <person name="Shimizu-Inatsugi R."/>
            <person name="Schlapbach R."/>
            <person name="Sreeman S.M."/>
            <person name="Shimizu K.K."/>
        </authorList>
    </citation>
    <scope>NUCLEOTIDE SEQUENCE</scope>
</reference>
<keyword evidence="3" id="KW-0346">Stress response</keyword>
<dbReference type="NCBIfam" id="NF001413">
    <property type="entry name" value="PRK00290.1"/>
    <property type="match status" value="1"/>
</dbReference>
<dbReference type="PANTHER" id="PTHR19375">
    <property type="entry name" value="HEAT SHOCK PROTEIN 70KDA"/>
    <property type="match status" value="1"/>
</dbReference>
<dbReference type="FunFam" id="3.90.640.10:FF:000002">
    <property type="entry name" value="Heat shock 70 kDa"/>
    <property type="match status" value="1"/>
</dbReference>
<dbReference type="InterPro" id="IPR018181">
    <property type="entry name" value="Heat_shock_70_CS"/>
</dbReference>
<dbReference type="FunFam" id="3.30.420.40:FF:000026">
    <property type="entry name" value="Heat shock protein 70"/>
    <property type="match status" value="1"/>
</dbReference>
<sequence length="550" mass="60255">MDSKGDGPAIGIDLGTTYSCVGVWQHDRVEIIANDQGNRTTPSYVAFTDTERLIGDAAKNQVAMNPINTVFDAKRLIGRRFSDASVQSDMKHLPFKVVPGSADRPMISVQFKGEEKQFSAEEISSMVLNKMKETAEAYLGTTIKNAVVTVPAYFNDSQRQSTKDAGVISGLTVMRIINEPSAAAIAYGHDKKSSSDGEKNVLIFDLGGGTFDVSILTIEEDIFEVKSTAGDTHLGGEDLNNRLVNHLVQELKTKTKKDVSGNPRALRRLRTACERAKRTLSSTEQTTIEIDSLYEGLDLYTTITRARFEELNMDLFRKCMEPVEKCLRDAKMDKSAIQDIVLVGGSTRIPKVQQLLQDLFNGKELCKSINPDEAVAYGAAVQAAILSGEGSEKVQGVLLLDVTPLSLGLETAGGVMTVLIPRNTTIPTKKEQVFSTYSDNQPGVLIQVYEGERTRTRDNNLLGKFVLTGIPPAPPGVPQINVTFDIDANGILNVSAEDKATGKKKWITITNTNYNIASKLHKMKIEDDAITLLDNYQLAKVDELFPRQDA</sequence>